<sequence>MLLAVGGMLAVLVGEGVWAGLAEDEGMAEPALPQALKMSRQRSNAERILECSLRSIACPSRKTPKM</sequence>
<gene>
    <name evidence="1" type="ORF">KTAU_12010</name>
</gene>
<dbReference type="AlphaFoldDB" id="A0A5J4K071"/>
<keyword evidence="2" id="KW-1185">Reference proteome</keyword>
<protein>
    <submittedName>
        <fullName evidence="1">Uncharacterized protein</fullName>
    </submittedName>
</protein>
<reference evidence="1 2" key="1">
    <citation type="journal article" date="2019" name="Int. J. Syst. Evol. Microbiol.">
        <title>Thermogemmatispora aurantia sp. nov. and Thermogemmatispora argillosa sp. nov., within the class Ktedonobacteria, and emended description of the genus Thermogemmatispora.</title>
        <authorList>
            <person name="Zheng Y."/>
            <person name="Wang C.M."/>
            <person name="Sakai Y."/>
            <person name="Abe K."/>
            <person name="Yokota A."/>
            <person name="Yabe S."/>
        </authorList>
    </citation>
    <scope>NUCLEOTIDE SEQUENCE [LARGE SCALE GENOMIC DNA]</scope>
    <source>
        <strain evidence="1 2">A1-2</strain>
    </source>
</reference>
<evidence type="ECO:0000313" key="1">
    <source>
        <dbReference type="EMBL" id="GER82564.1"/>
    </source>
</evidence>
<dbReference type="Proteomes" id="UP000334820">
    <property type="component" value="Unassembled WGS sequence"/>
</dbReference>
<name>A0A5J4K071_9CHLR</name>
<comment type="caution">
    <text evidence="1">The sequence shown here is derived from an EMBL/GenBank/DDBJ whole genome shotgun (WGS) entry which is preliminary data.</text>
</comment>
<proteinExistence type="predicted"/>
<organism evidence="1 2">
    <name type="scientific">Thermogemmatispora aurantia</name>
    <dbReference type="NCBI Taxonomy" id="2045279"/>
    <lineage>
        <taxon>Bacteria</taxon>
        <taxon>Bacillati</taxon>
        <taxon>Chloroflexota</taxon>
        <taxon>Ktedonobacteria</taxon>
        <taxon>Thermogemmatisporales</taxon>
        <taxon>Thermogemmatisporaceae</taxon>
        <taxon>Thermogemmatispora</taxon>
    </lineage>
</organism>
<dbReference type="EMBL" id="BKZV01000001">
    <property type="protein sequence ID" value="GER82564.1"/>
    <property type="molecule type" value="Genomic_DNA"/>
</dbReference>
<accession>A0A5J4K071</accession>
<evidence type="ECO:0000313" key="2">
    <source>
        <dbReference type="Proteomes" id="UP000334820"/>
    </source>
</evidence>